<feature type="binding site" evidence="13">
    <location>
        <position position="200"/>
    </location>
    <ligand>
        <name>Zn(2+)</name>
        <dbReference type="ChEBI" id="CHEBI:29105"/>
    </ligand>
</feature>
<feature type="binding site" evidence="13">
    <location>
        <position position="180"/>
    </location>
    <ligand>
        <name>Zn(2+)</name>
        <dbReference type="ChEBI" id="CHEBI:29105"/>
    </ligand>
</feature>
<dbReference type="AlphaFoldDB" id="A0A1Y1YMD1"/>
<evidence type="ECO:0000256" key="7">
    <source>
        <dbReference type="ARBA" id="ARBA00022786"/>
    </source>
</evidence>
<dbReference type="InterPro" id="IPR013083">
    <property type="entry name" value="Znf_RING/FYVE/PHD"/>
</dbReference>
<dbReference type="PROSITE" id="PS00972">
    <property type="entry name" value="USP_1"/>
    <property type="match status" value="1"/>
</dbReference>
<dbReference type="PIRSF" id="PIRSF016308">
    <property type="entry name" value="UBP"/>
    <property type="match status" value="1"/>
</dbReference>
<dbReference type="FunFam" id="1.10.8.10:FF:000086">
    <property type="entry name" value="Ubiquitin carboxyl-terminal hydrolase"/>
    <property type="match status" value="1"/>
</dbReference>
<keyword evidence="21" id="KW-1185">Reference proteome</keyword>
<dbReference type="InterPro" id="IPR016652">
    <property type="entry name" value="Ubiquitinyl_hydrolase"/>
</dbReference>
<feature type="binding site" evidence="12">
    <location>
        <position position="243"/>
    </location>
    <ligand>
        <name>substrate</name>
    </ligand>
</feature>
<keyword evidence="8 15" id="KW-0378">Hydrolase</keyword>
<keyword evidence="6 14" id="KW-0863">Zinc-finger</keyword>
<evidence type="ECO:0000259" key="18">
    <source>
        <dbReference type="PROSITE" id="PS50235"/>
    </source>
</evidence>
<dbReference type="OrthoDB" id="361536at2759"/>
<dbReference type="PANTHER" id="PTHR21646:SF10">
    <property type="entry name" value="UBIQUITIN CARBOXYL-TERMINAL HYDROLASE 14"/>
    <property type="match status" value="1"/>
</dbReference>
<feature type="domain" description="UBP-type" evidence="19">
    <location>
        <begin position="156"/>
        <end position="265"/>
    </location>
</feature>
<keyword evidence="10 13" id="KW-0862">Zinc</keyword>
<dbReference type="InterPro" id="IPR050185">
    <property type="entry name" value="Ub_carboxyl-term_hydrolase"/>
</dbReference>
<feature type="domain" description="USP" evidence="18">
    <location>
        <begin position="307"/>
        <end position="767"/>
    </location>
</feature>
<evidence type="ECO:0000313" key="20">
    <source>
        <dbReference type="EMBL" id="ORX99167.1"/>
    </source>
</evidence>
<keyword evidence="7 15" id="KW-0833">Ubl conjugation pathway</keyword>
<dbReference type="GO" id="GO:0016579">
    <property type="term" value="P:protein deubiquitination"/>
    <property type="evidence" value="ECO:0007669"/>
    <property type="project" value="InterPro"/>
</dbReference>
<feature type="domain" description="UBP-type" evidence="19">
    <location>
        <begin position="5"/>
        <end position="115"/>
    </location>
</feature>
<dbReference type="FunFam" id="1.10.8.10:FF:000103">
    <property type="entry name" value="Ubiquitin carboxyl-terminal hydrolase"/>
    <property type="match status" value="1"/>
</dbReference>
<feature type="binding site" evidence="12">
    <location>
        <position position="246"/>
    </location>
    <ligand>
        <name>substrate</name>
    </ligand>
</feature>
<reference evidence="20 21" key="1">
    <citation type="submission" date="2016-07" db="EMBL/GenBank/DDBJ databases">
        <title>Pervasive Adenine N6-methylation of Active Genes in Fungi.</title>
        <authorList>
            <consortium name="DOE Joint Genome Institute"/>
            <person name="Mondo S.J."/>
            <person name="Dannebaum R.O."/>
            <person name="Kuo R.C."/>
            <person name="Labutti K."/>
            <person name="Haridas S."/>
            <person name="Kuo A."/>
            <person name="Salamov A."/>
            <person name="Ahrendt S.R."/>
            <person name="Lipzen A."/>
            <person name="Sullivan W."/>
            <person name="Andreopoulos W.B."/>
            <person name="Clum A."/>
            <person name="Lindquist E."/>
            <person name="Daum C."/>
            <person name="Ramamoorthy G.K."/>
            <person name="Gryganskyi A."/>
            <person name="Culley D."/>
            <person name="Magnuson J.K."/>
            <person name="James T.Y."/>
            <person name="O'Malley M.A."/>
            <person name="Stajich J.E."/>
            <person name="Spatafora J.W."/>
            <person name="Visel A."/>
            <person name="Grigoriev I.V."/>
        </authorList>
    </citation>
    <scope>NUCLEOTIDE SEQUENCE [LARGE SCALE GENOMIC DNA]</scope>
    <source>
        <strain evidence="20 21">CBS 931.73</strain>
    </source>
</reference>
<comment type="similarity">
    <text evidence="2 15">Belongs to the peptidase C19 family.</text>
</comment>
<evidence type="ECO:0000256" key="15">
    <source>
        <dbReference type="RuleBase" id="RU366025"/>
    </source>
</evidence>
<evidence type="ECO:0000256" key="11">
    <source>
        <dbReference type="PIRSR" id="PIRSR016308-1"/>
    </source>
</evidence>
<feature type="binding site" evidence="12">
    <location>
        <position position="190"/>
    </location>
    <ligand>
        <name>substrate</name>
    </ligand>
</feature>
<dbReference type="Pfam" id="PF17807">
    <property type="entry name" value="zf-UBP_var"/>
    <property type="match status" value="1"/>
</dbReference>
<dbReference type="EMBL" id="MCFE01000101">
    <property type="protein sequence ID" value="ORX99167.1"/>
    <property type="molecule type" value="Genomic_DNA"/>
</dbReference>
<dbReference type="CDD" id="cd14297">
    <property type="entry name" value="UBA2_spUBP14_like"/>
    <property type="match status" value="1"/>
</dbReference>
<sequence length="767" mass="85724">MSNPHTCPHLSTQHFAPPSVYTAVYKDECTLCFESQDSEAGIDVCLTCFNGGCVADNHGTLHFNKTQHPIVLNLRRIPIERAKRLDSPPPNKMSKLAIVPENEEDKYETLSKIKCHACGDVEINAEDNVLPTVEAVLNSLSSSKQSEVKAWEEEIVSCQHTQGLVQEEGRQLEAQSMASCQACDLKENLWLCLTCGSLGCGRKQFDGSGGNGHGLQHFQETGHGISCKLGTITPEGTADIYCYLCDDQRIDPCLSQHLAHFGVDVADSRKTEKSMAELQLEQNLKFDFSMVTEDGKQLEPVFGPGFTGLKNLGNSCYMSSVLQSVFALDPIAARYTSMIHEHRMRCQNEAASCFQCQMCKLADGLLSGKYSKPVEIEGDKQGQKGIPPSMFKSLIGKGHPEFSTMRQQDAFEFFQHLLKTMEQKERNVEMGDPSLNFKFNMEQRLECLKCHKVRYSKEVTSSLTIPTPIRKVGESTDEGVQYEPVTLDECLNSFVTENHVPDYNCPNCQEKTSASTCNKFSTFPDVLIVNIRRFEYENWVPKKINVPVVVNQEETSLDGYKSLGQQPNEELLPEVSEAASAPEVDPNALDQLLSMGFPEVRCRKALINTGNNGAEIAMNWLFEHMEDPDIDTPLETAAATDTSESSDADIQMLTEMGFTPAQAKKALKETQNNMERAVEWLFSHSEDIMDEDSTEEPQTTKEPGNGELPAKYKLSSFISHKGTSVHCGHYVAHVRKENQWYLFNDEKVVATPNPPIDEAYIYVFRRC</sequence>
<dbReference type="SUPFAM" id="SSF57850">
    <property type="entry name" value="RING/U-box"/>
    <property type="match status" value="2"/>
</dbReference>
<dbReference type="Proteomes" id="UP000193498">
    <property type="component" value="Unassembled WGS sequence"/>
</dbReference>
<dbReference type="InParanoid" id="A0A1Y1YMD1"/>
<organism evidence="20 21">
    <name type="scientific">Basidiobolus meristosporus CBS 931.73</name>
    <dbReference type="NCBI Taxonomy" id="1314790"/>
    <lineage>
        <taxon>Eukaryota</taxon>
        <taxon>Fungi</taxon>
        <taxon>Fungi incertae sedis</taxon>
        <taxon>Zoopagomycota</taxon>
        <taxon>Entomophthoromycotina</taxon>
        <taxon>Basidiobolomycetes</taxon>
        <taxon>Basidiobolales</taxon>
        <taxon>Basidiobolaceae</taxon>
        <taxon>Basidiobolus</taxon>
    </lineage>
</organism>
<gene>
    <name evidence="20" type="ORF">K493DRAFT_279830</name>
</gene>
<dbReference type="SMART" id="SM00165">
    <property type="entry name" value="UBA"/>
    <property type="match status" value="2"/>
</dbReference>
<feature type="binding site" evidence="13">
    <location>
        <position position="213"/>
    </location>
    <ligand>
        <name>Zn(2+)</name>
        <dbReference type="ChEBI" id="CHEBI:29105"/>
    </ligand>
</feature>
<evidence type="ECO:0000256" key="16">
    <source>
        <dbReference type="SAM" id="MobiDB-lite"/>
    </source>
</evidence>
<keyword evidence="3 15" id="KW-0645">Protease</keyword>
<evidence type="ECO:0000256" key="1">
    <source>
        <dbReference type="ARBA" id="ARBA00000707"/>
    </source>
</evidence>
<dbReference type="InterPro" id="IPR028889">
    <property type="entry name" value="USP"/>
</dbReference>
<feature type="binding site" evidence="13">
    <location>
        <position position="183"/>
    </location>
    <ligand>
        <name>Zn(2+)</name>
        <dbReference type="ChEBI" id="CHEBI:29105"/>
    </ligand>
</feature>
<evidence type="ECO:0000256" key="8">
    <source>
        <dbReference type="ARBA" id="ARBA00022801"/>
    </source>
</evidence>
<feature type="active site" description="Nucleophile" evidence="11">
    <location>
        <position position="316"/>
    </location>
</feature>
<evidence type="ECO:0000259" key="19">
    <source>
        <dbReference type="PROSITE" id="PS50271"/>
    </source>
</evidence>
<feature type="region of interest" description="Disordered" evidence="16">
    <location>
        <begin position="689"/>
        <end position="708"/>
    </location>
</feature>
<dbReference type="PROSITE" id="PS00973">
    <property type="entry name" value="USP_2"/>
    <property type="match status" value="1"/>
</dbReference>
<evidence type="ECO:0000313" key="21">
    <source>
        <dbReference type="Proteomes" id="UP000193498"/>
    </source>
</evidence>
<evidence type="ECO:0000256" key="13">
    <source>
        <dbReference type="PIRSR" id="PIRSR016308-3"/>
    </source>
</evidence>
<dbReference type="FunFam" id="3.30.40.10:FF:000396">
    <property type="entry name" value="Ubiquitin carboxyl-terminal hydrolase"/>
    <property type="match status" value="1"/>
</dbReference>
<evidence type="ECO:0000256" key="2">
    <source>
        <dbReference type="ARBA" id="ARBA00009085"/>
    </source>
</evidence>
<dbReference type="GO" id="GO:0006508">
    <property type="term" value="P:proteolysis"/>
    <property type="evidence" value="ECO:0007669"/>
    <property type="project" value="UniProtKB-KW"/>
</dbReference>
<dbReference type="GO" id="GO:0008270">
    <property type="term" value="F:zinc ion binding"/>
    <property type="evidence" value="ECO:0007669"/>
    <property type="project" value="UniProtKB-KW"/>
</dbReference>
<evidence type="ECO:0000256" key="4">
    <source>
        <dbReference type="ARBA" id="ARBA00022723"/>
    </source>
</evidence>
<dbReference type="EC" id="3.4.19.12" evidence="15"/>
<evidence type="ECO:0000256" key="14">
    <source>
        <dbReference type="PROSITE-ProRule" id="PRU00502"/>
    </source>
</evidence>
<dbReference type="SMART" id="SM00290">
    <property type="entry name" value="ZnF_UBP"/>
    <property type="match status" value="2"/>
</dbReference>
<feature type="domain" description="UBA" evidence="17">
    <location>
        <begin position="583"/>
        <end position="624"/>
    </location>
</feature>
<dbReference type="FunFam" id="3.30.40.10:FF:000587">
    <property type="entry name" value="Ubiquitin carboxyl-terminal hydrolase"/>
    <property type="match status" value="1"/>
</dbReference>
<evidence type="ECO:0000256" key="6">
    <source>
        <dbReference type="ARBA" id="ARBA00022771"/>
    </source>
</evidence>
<dbReference type="PROSITE" id="PS50030">
    <property type="entry name" value="UBA"/>
    <property type="match status" value="2"/>
</dbReference>
<evidence type="ECO:0000256" key="3">
    <source>
        <dbReference type="ARBA" id="ARBA00022670"/>
    </source>
</evidence>
<dbReference type="STRING" id="1314790.A0A1Y1YMD1"/>
<dbReference type="Gene3D" id="1.10.8.10">
    <property type="entry name" value="DNA helicase RuvA subunit, C-terminal domain"/>
    <property type="match status" value="2"/>
</dbReference>
<dbReference type="Pfam" id="PF00627">
    <property type="entry name" value="UBA"/>
    <property type="match status" value="2"/>
</dbReference>
<dbReference type="CDD" id="cd14385">
    <property type="entry name" value="UBA1_spUBP14_like"/>
    <property type="match status" value="1"/>
</dbReference>
<dbReference type="InterPro" id="IPR041432">
    <property type="entry name" value="UBP13_Znf-UBP_var"/>
</dbReference>
<dbReference type="PROSITE" id="PS50271">
    <property type="entry name" value="ZF_UBP"/>
    <property type="match status" value="2"/>
</dbReference>
<dbReference type="InterPro" id="IPR015940">
    <property type="entry name" value="UBA"/>
</dbReference>
<protein>
    <recommendedName>
        <fullName evidence="15">Ubiquitin carboxyl-terminal hydrolase</fullName>
        <ecNumber evidence="15">3.4.19.12</ecNumber>
    </recommendedName>
</protein>
<dbReference type="InterPro" id="IPR001607">
    <property type="entry name" value="Znf_UBP"/>
</dbReference>
<dbReference type="SUPFAM" id="SSF54001">
    <property type="entry name" value="Cysteine proteinases"/>
    <property type="match status" value="1"/>
</dbReference>
<dbReference type="InterPro" id="IPR038765">
    <property type="entry name" value="Papain-like_cys_pep_sf"/>
</dbReference>
<dbReference type="FunCoup" id="A0A1Y1YMD1">
    <property type="interactions" value="954"/>
</dbReference>
<dbReference type="Pfam" id="PF02148">
    <property type="entry name" value="zf-UBP"/>
    <property type="match status" value="1"/>
</dbReference>
<dbReference type="InterPro" id="IPR009060">
    <property type="entry name" value="UBA-like_sf"/>
</dbReference>
<evidence type="ECO:0000256" key="5">
    <source>
        <dbReference type="ARBA" id="ARBA00022737"/>
    </source>
</evidence>
<evidence type="ECO:0000256" key="12">
    <source>
        <dbReference type="PIRSR" id="PIRSR016308-2"/>
    </source>
</evidence>
<dbReference type="PROSITE" id="PS50235">
    <property type="entry name" value="USP_3"/>
    <property type="match status" value="1"/>
</dbReference>
<feature type="active site" description="Proton acceptor" evidence="11">
    <location>
        <position position="729"/>
    </location>
</feature>
<keyword evidence="5" id="KW-0677">Repeat</keyword>
<feature type="domain" description="UBA" evidence="17">
    <location>
        <begin position="641"/>
        <end position="684"/>
    </location>
</feature>
<comment type="catalytic activity">
    <reaction evidence="1 15">
        <text>Thiol-dependent hydrolysis of ester, thioester, amide, peptide and isopeptide bonds formed by the C-terminal Gly of ubiquitin (a 76-residue protein attached to proteins as an intracellular targeting signal).</text>
        <dbReference type="EC" id="3.4.19.12"/>
    </reaction>
</comment>
<feature type="binding site" evidence="12">
    <location>
        <begin position="202"/>
        <end position="205"/>
    </location>
    <ligand>
        <name>substrate</name>
    </ligand>
</feature>
<evidence type="ECO:0000256" key="9">
    <source>
        <dbReference type="ARBA" id="ARBA00022807"/>
    </source>
</evidence>
<accession>A0A1Y1YMD1</accession>
<evidence type="ECO:0000256" key="10">
    <source>
        <dbReference type="ARBA" id="ARBA00022833"/>
    </source>
</evidence>
<dbReference type="CDD" id="cd02658">
    <property type="entry name" value="Peptidase_C19B"/>
    <property type="match status" value="1"/>
</dbReference>
<dbReference type="Gene3D" id="3.90.70.10">
    <property type="entry name" value="Cysteine proteinases"/>
    <property type="match status" value="1"/>
</dbReference>
<comment type="caution">
    <text evidence="20">The sequence shown here is derived from an EMBL/GenBank/DDBJ whole genome shotgun (WGS) entry which is preliminary data.</text>
</comment>
<dbReference type="InterPro" id="IPR001394">
    <property type="entry name" value="Peptidase_C19_UCH"/>
</dbReference>
<feature type="binding site" evidence="12">
    <location>
        <position position="241"/>
    </location>
    <ligand>
        <name>substrate</name>
    </ligand>
</feature>
<proteinExistence type="inferred from homology"/>
<dbReference type="Pfam" id="PF00443">
    <property type="entry name" value="UCH"/>
    <property type="match status" value="1"/>
</dbReference>
<dbReference type="GO" id="GO:0004843">
    <property type="term" value="F:cysteine-type deubiquitinase activity"/>
    <property type="evidence" value="ECO:0007669"/>
    <property type="project" value="UniProtKB-UniRule"/>
</dbReference>
<name>A0A1Y1YMD1_9FUNG</name>
<dbReference type="SUPFAM" id="SSF46934">
    <property type="entry name" value="UBA-like"/>
    <property type="match status" value="1"/>
</dbReference>
<keyword evidence="4 13" id="KW-0479">Metal-binding</keyword>
<dbReference type="PANTHER" id="PTHR21646">
    <property type="entry name" value="UBIQUITIN CARBOXYL-TERMINAL HYDROLASE"/>
    <property type="match status" value="1"/>
</dbReference>
<dbReference type="InterPro" id="IPR018200">
    <property type="entry name" value="USP_CS"/>
</dbReference>
<dbReference type="Gene3D" id="3.30.40.10">
    <property type="entry name" value="Zinc/RING finger domain, C3HC4 (zinc finger)"/>
    <property type="match status" value="2"/>
</dbReference>
<evidence type="ECO:0000259" key="17">
    <source>
        <dbReference type="PROSITE" id="PS50030"/>
    </source>
</evidence>
<keyword evidence="9 15" id="KW-0788">Thiol protease</keyword>